<evidence type="ECO:0000313" key="2">
    <source>
        <dbReference type="Proteomes" id="UP001062263"/>
    </source>
</evidence>
<sequence>MWSRLQALWRRQLRTANPSMPKAAVAGSGTGRAGLAARAAISSWFKTPEYNWRSSVVVSAAEASFSY</sequence>
<accession>A0ABM7ZJZ5</accession>
<evidence type="ECO:0000313" key="1">
    <source>
        <dbReference type="EMBL" id="BDL44859.1"/>
    </source>
</evidence>
<name>A0ABM7ZJZ5_9BACT</name>
<gene>
    <name evidence="1" type="ORF">Abiwalacus_24330</name>
</gene>
<organism evidence="1 2">
    <name type="scientific">Akkermansia biwaensis</name>
    <dbReference type="NCBI Taxonomy" id="2946555"/>
    <lineage>
        <taxon>Bacteria</taxon>
        <taxon>Pseudomonadati</taxon>
        <taxon>Verrucomicrobiota</taxon>
        <taxon>Verrucomicrobiia</taxon>
        <taxon>Verrucomicrobiales</taxon>
        <taxon>Akkermansiaceae</taxon>
        <taxon>Akkermansia</taxon>
    </lineage>
</organism>
<protein>
    <submittedName>
        <fullName evidence="1">Uncharacterized protein</fullName>
    </submittedName>
</protein>
<dbReference type="EMBL" id="AP025943">
    <property type="protein sequence ID" value="BDL44859.1"/>
    <property type="molecule type" value="Genomic_DNA"/>
</dbReference>
<reference evidence="1" key="1">
    <citation type="submission" date="2022-06" db="EMBL/GenBank/DDBJ databases">
        <title>Akkermansia biwalacus sp. nov., an anaerobic mucin-degrading bacterium isolated from human intestine.</title>
        <authorList>
            <person name="Kobayashi Y."/>
            <person name="Inoue S."/>
            <person name="Kawahara T."/>
            <person name="Kohda N."/>
        </authorList>
    </citation>
    <scope>NUCLEOTIDE SEQUENCE</scope>
    <source>
        <strain evidence="1">WON2089</strain>
    </source>
</reference>
<proteinExistence type="predicted"/>
<dbReference type="Proteomes" id="UP001062263">
    <property type="component" value="Chromosome"/>
</dbReference>
<keyword evidence="2" id="KW-1185">Reference proteome</keyword>
<dbReference type="RefSeq" id="WP_251828167.1">
    <property type="nucleotide sequence ID" value="NZ_AP025943.1"/>
</dbReference>